<name>A0AAV3RF09_LITER</name>
<gene>
    <name evidence="3" type="ORF">LIER_27267</name>
</gene>
<comment type="caution">
    <text evidence="3">The sequence shown here is derived from an EMBL/GenBank/DDBJ whole genome shotgun (WGS) entry which is preliminary data.</text>
</comment>
<dbReference type="Proteomes" id="UP001454036">
    <property type="component" value="Unassembled WGS sequence"/>
</dbReference>
<reference evidence="3 4" key="1">
    <citation type="submission" date="2024-01" db="EMBL/GenBank/DDBJ databases">
        <title>The complete chloroplast genome sequence of Lithospermum erythrorhizon: insights into the phylogenetic relationship among Boraginaceae species and the maternal lineages of purple gromwells.</title>
        <authorList>
            <person name="Okada T."/>
            <person name="Watanabe K."/>
        </authorList>
    </citation>
    <scope>NUCLEOTIDE SEQUENCE [LARGE SCALE GENOMIC DNA]</scope>
</reference>
<accession>A0AAV3RF09</accession>
<protein>
    <submittedName>
        <fullName evidence="3">Uncharacterized protein</fullName>
    </submittedName>
</protein>
<evidence type="ECO:0000256" key="2">
    <source>
        <dbReference type="SAM" id="Phobius"/>
    </source>
</evidence>
<evidence type="ECO:0000256" key="1">
    <source>
        <dbReference type="SAM" id="MobiDB-lite"/>
    </source>
</evidence>
<keyword evidence="2" id="KW-0812">Transmembrane</keyword>
<evidence type="ECO:0000313" key="4">
    <source>
        <dbReference type="Proteomes" id="UP001454036"/>
    </source>
</evidence>
<keyword evidence="4" id="KW-1185">Reference proteome</keyword>
<keyword evidence="2" id="KW-0472">Membrane</keyword>
<evidence type="ECO:0000313" key="3">
    <source>
        <dbReference type="EMBL" id="GAA0173705.1"/>
    </source>
</evidence>
<organism evidence="3 4">
    <name type="scientific">Lithospermum erythrorhizon</name>
    <name type="common">Purple gromwell</name>
    <name type="synonym">Lithospermum officinale var. erythrorhizon</name>
    <dbReference type="NCBI Taxonomy" id="34254"/>
    <lineage>
        <taxon>Eukaryota</taxon>
        <taxon>Viridiplantae</taxon>
        <taxon>Streptophyta</taxon>
        <taxon>Embryophyta</taxon>
        <taxon>Tracheophyta</taxon>
        <taxon>Spermatophyta</taxon>
        <taxon>Magnoliopsida</taxon>
        <taxon>eudicotyledons</taxon>
        <taxon>Gunneridae</taxon>
        <taxon>Pentapetalae</taxon>
        <taxon>asterids</taxon>
        <taxon>lamiids</taxon>
        <taxon>Boraginales</taxon>
        <taxon>Boraginaceae</taxon>
        <taxon>Boraginoideae</taxon>
        <taxon>Lithospermeae</taxon>
        <taxon>Lithospermum</taxon>
    </lineage>
</organism>
<dbReference type="PANTHER" id="PTHR34774">
    <property type="entry name" value="EPHRIN-A3 PROTEIN"/>
    <property type="match status" value="1"/>
</dbReference>
<feature type="compositionally biased region" description="Polar residues" evidence="1">
    <location>
        <begin position="1"/>
        <end position="27"/>
    </location>
</feature>
<dbReference type="PANTHER" id="PTHR34774:SF1">
    <property type="entry name" value="EPHRIN-A3 PROTEIN"/>
    <property type="match status" value="1"/>
</dbReference>
<feature type="region of interest" description="Disordered" evidence="1">
    <location>
        <begin position="1"/>
        <end position="33"/>
    </location>
</feature>
<dbReference type="EMBL" id="BAABME010008734">
    <property type="protein sequence ID" value="GAA0173705.1"/>
    <property type="molecule type" value="Genomic_DNA"/>
</dbReference>
<feature type="transmembrane region" description="Helical" evidence="2">
    <location>
        <begin position="47"/>
        <end position="67"/>
    </location>
</feature>
<proteinExistence type="predicted"/>
<dbReference type="AlphaFoldDB" id="A0AAV3RF09"/>
<sequence>MSVEINLSSPQRRSNPQSAFASATYSKKSSRGGEFESFPVLFHRHRYLLTALALLTFLCIVYLYFAVTLGATDSCSGLSGVQKASCHLKQAKVPLVKGKLKVF</sequence>
<keyword evidence="2" id="KW-1133">Transmembrane helix</keyword>